<dbReference type="EMBL" id="CP025012">
    <property type="protein sequence ID" value="AUW43368.1"/>
    <property type="molecule type" value="Genomic_DNA"/>
</dbReference>
<dbReference type="AlphaFoldDB" id="A0A2K9Z562"/>
<dbReference type="CDD" id="cd11743">
    <property type="entry name" value="Cthe_2751_like"/>
    <property type="match status" value="1"/>
</dbReference>
<organism evidence="2 3">
    <name type="scientific">Rhizobium leguminosarum</name>
    <dbReference type="NCBI Taxonomy" id="384"/>
    <lineage>
        <taxon>Bacteria</taxon>
        <taxon>Pseudomonadati</taxon>
        <taxon>Pseudomonadota</taxon>
        <taxon>Alphaproteobacteria</taxon>
        <taxon>Hyphomicrobiales</taxon>
        <taxon>Rhizobiaceae</taxon>
        <taxon>Rhizobium/Agrobacterium group</taxon>
        <taxon>Rhizobium</taxon>
    </lineage>
</organism>
<reference evidence="2 3" key="1">
    <citation type="submission" date="2017-11" db="EMBL/GenBank/DDBJ databases">
        <title>Complete genome of Rhizobium leguminosarum Norway, an ineffective micro-symbiont.</title>
        <authorList>
            <person name="Hoffrichter A."/>
            <person name="Liang J."/>
            <person name="Brachmann A."/>
            <person name="Marin M."/>
        </authorList>
    </citation>
    <scope>NUCLEOTIDE SEQUENCE [LARGE SCALE GENOMIC DNA]</scope>
    <source>
        <strain evidence="2 3">Norway</strain>
    </source>
</reference>
<gene>
    <name evidence="2" type="ORF">CUJ84_Chr003023</name>
</gene>
<dbReference type="Proteomes" id="UP000238523">
    <property type="component" value="Chromosome"/>
</dbReference>
<dbReference type="RefSeq" id="WP_105008195.1">
    <property type="nucleotide sequence ID" value="NZ_CP025012.1"/>
</dbReference>
<dbReference type="Pfam" id="PF16804">
    <property type="entry name" value="DUF5071"/>
    <property type="match status" value="1"/>
</dbReference>
<evidence type="ECO:0000313" key="3">
    <source>
        <dbReference type="Proteomes" id="UP000238523"/>
    </source>
</evidence>
<sequence>MFDAESLVPRDKHDIAALSGIESAGYPAIAPILDDLLAWTADGNWPIAQPLARFLVTLGEPIVDPLLRVLRGKDSSQKYFCFQLIVEKLSVEVLRALENDLQRLVDRPSKTDQLEGVDKLAREALQRLYL</sequence>
<feature type="domain" description="DUF5071" evidence="1">
    <location>
        <begin position="7"/>
        <end position="125"/>
    </location>
</feature>
<evidence type="ECO:0000259" key="1">
    <source>
        <dbReference type="Pfam" id="PF16804"/>
    </source>
</evidence>
<protein>
    <recommendedName>
        <fullName evidence="1">DUF5071 domain-containing protein</fullName>
    </recommendedName>
</protein>
<dbReference type="InterPro" id="IPR031837">
    <property type="entry name" value="DUF5071"/>
</dbReference>
<evidence type="ECO:0000313" key="2">
    <source>
        <dbReference type="EMBL" id="AUW43368.1"/>
    </source>
</evidence>
<name>A0A2K9Z562_RHILE</name>
<proteinExistence type="predicted"/>
<dbReference type="InterPro" id="IPR038692">
    <property type="entry name" value="Cthe_2751_sf"/>
</dbReference>
<dbReference type="Gene3D" id="1.25.40.750">
    <property type="entry name" value="Domain of unknown function DUF5071"/>
    <property type="match status" value="1"/>
</dbReference>
<accession>A0A2K9Z562</accession>